<dbReference type="RefSeq" id="WP_169584376.1">
    <property type="nucleotide sequence ID" value="NZ_VCQU01000001.1"/>
</dbReference>
<evidence type="ECO:0000256" key="18">
    <source>
        <dbReference type="ARBA" id="ARBA00022842"/>
    </source>
</evidence>
<dbReference type="InterPro" id="IPR001020">
    <property type="entry name" value="PTS_HPr_His_P_site"/>
</dbReference>
<dbReference type="InterPro" id="IPR006318">
    <property type="entry name" value="PTS_EI-like"/>
</dbReference>
<comment type="catalytic activity">
    <reaction evidence="2">
        <text>dihydroxyacetone + phosphoenolpyruvate = dihydroxyacetone phosphate + pyruvate</text>
        <dbReference type="Rhea" id="RHEA:18381"/>
        <dbReference type="ChEBI" id="CHEBI:15361"/>
        <dbReference type="ChEBI" id="CHEBI:16016"/>
        <dbReference type="ChEBI" id="CHEBI:57642"/>
        <dbReference type="ChEBI" id="CHEBI:58702"/>
        <dbReference type="EC" id="2.7.1.121"/>
    </reaction>
</comment>
<keyword evidence="23" id="KW-1185">Reference proteome</keyword>
<keyword evidence="16" id="KW-0479">Metal-binding</keyword>
<dbReference type="SUPFAM" id="SSF55594">
    <property type="entry name" value="HPr-like"/>
    <property type="match status" value="1"/>
</dbReference>
<evidence type="ECO:0000313" key="22">
    <source>
        <dbReference type="EMBL" id="NMN93675.1"/>
    </source>
</evidence>
<dbReference type="PROSITE" id="PS51096">
    <property type="entry name" value="PTS_EIIA_TYPE_4"/>
    <property type="match status" value="1"/>
</dbReference>
<dbReference type="CDD" id="cd00367">
    <property type="entry name" value="PTS-HPr_like"/>
    <property type="match status" value="1"/>
</dbReference>
<dbReference type="Pfam" id="PF00381">
    <property type="entry name" value="PTS-HPr"/>
    <property type="match status" value="1"/>
</dbReference>
<dbReference type="SUPFAM" id="SSF52009">
    <property type="entry name" value="Phosphohistidine domain"/>
    <property type="match status" value="1"/>
</dbReference>
<dbReference type="Gene3D" id="3.50.30.10">
    <property type="entry name" value="Phosphohistidine domain"/>
    <property type="match status" value="1"/>
</dbReference>
<evidence type="ECO:0000256" key="17">
    <source>
        <dbReference type="ARBA" id="ARBA00022777"/>
    </source>
</evidence>
<feature type="domain" description="HPr" evidence="21">
    <location>
        <begin position="147"/>
        <end position="237"/>
    </location>
</feature>
<dbReference type="PANTHER" id="PTHR46244">
    <property type="entry name" value="PHOSPHOENOLPYRUVATE-PROTEIN PHOSPHOTRANSFERASE"/>
    <property type="match status" value="1"/>
</dbReference>
<dbReference type="InterPro" id="IPR036662">
    <property type="entry name" value="PTS_EIIA_man-typ_sf"/>
</dbReference>
<dbReference type="GO" id="GO:0047324">
    <property type="term" value="F:phosphoenolpyruvate-glycerone phosphotransferase activity"/>
    <property type="evidence" value="ECO:0007669"/>
    <property type="project" value="UniProtKB-EC"/>
</dbReference>
<evidence type="ECO:0000256" key="12">
    <source>
        <dbReference type="ARBA" id="ARBA00022490"/>
    </source>
</evidence>
<comment type="caution">
    <text evidence="22">The sequence shown here is derived from an EMBL/GenBank/DDBJ whole genome shotgun (WGS) entry which is preliminary data.</text>
</comment>
<organism evidence="22 23">
    <name type="scientific">Antrihabitans stalactiti</name>
    <dbReference type="NCBI Taxonomy" id="2584121"/>
    <lineage>
        <taxon>Bacteria</taxon>
        <taxon>Bacillati</taxon>
        <taxon>Actinomycetota</taxon>
        <taxon>Actinomycetes</taxon>
        <taxon>Mycobacteriales</taxon>
        <taxon>Nocardiaceae</taxon>
        <taxon>Antrihabitans</taxon>
    </lineage>
</organism>
<dbReference type="InterPro" id="IPR004701">
    <property type="entry name" value="PTS_EIIA_man-typ"/>
</dbReference>
<comment type="function">
    <text evidence="5">General (non sugar-specific) component of the phosphoenolpyruvate-dependent sugar phosphotransferase system (sugar PTS). This major carbohydrate active-transport system catalyzes the phosphorylation of incoming sugar substrates concomitantly with their translocation across the cell membrane. The phosphoryl group from phosphoenolpyruvate (PEP) is transferred to the phosphoryl carrier protein HPr by enzyme I. Phospho-HPr then transfers it to the PTS EIIA domain.</text>
</comment>
<dbReference type="InterPro" id="IPR008279">
    <property type="entry name" value="PEP-util_enz_mobile_dom"/>
</dbReference>
<comment type="subunit">
    <text evidence="19">Homodimer. The dihydroxyacetone kinase complex is composed of a homodimer of DhaM, a homodimer of DhaK and the subunit DhaL.</text>
</comment>
<dbReference type="InterPro" id="IPR050499">
    <property type="entry name" value="PEP-utilizing_PTS_enzyme"/>
</dbReference>
<keyword evidence="14 22" id="KW-0808">Transferase</keyword>
<evidence type="ECO:0000256" key="1">
    <source>
        <dbReference type="ARBA" id="ARBA00000683"/>
    </source>
</evidence>
<keyword evidence="11" id="KW-0813">Transport</keyword>
<dbReference type="InterPro" id="IPR000032">
    <property type="entry name" value="HPr-like"/>
</dbReference>
<dbReference type="GO" id="GO:0046872">
    <property type="term" value="F:metal ion binding"/>
    <property type="evidence" value="ECO:0007669"/>
    <property type="project" value="UniProtKB-KW"/>
</dbReference>
<dbReference type="Pfam" id="PF03610">
    <property type="entry name" value="EIIA-man"/>
    <property type="match status" value="1"/>
</dbReference>
<evidence type="ECO:0000313" key="23">
    <source>
        <dbReference type="Proteomes" id="UP000535543"/>
    </source>
</evidence>
<dbReference type="PROSITE" id="PS51350">
    <property type="entry name" value="PTS_HPR_DOM"/>
    <property type="match status" value="1"/>
</dbReference>
<dbReference type="EC" id="2.7.3.9" evidence="9"/>
<evidence type="ECO:0000256" key="10">
    <source>
        <dbReference type="ARBA" id="ARBA00020422"/>
    </source>
</evidence>
<evidence type="ECO:0000259" key="21">
    <source>
        <dbReference type="PROSITE" id="PS51350"/>
    </source>
</evidence>
<evidence type="ECO:0000256" key="7">
    <source>
        <dbReference type="ARBA" id="ARBA00007837"/>
    </source>
</evidence>
<comment type="function">
    <text evidence="4">Component of the dihydroxyacetone kinase complex, which is responsible for the phosphoenolpyruvate (PEP)-dependent phosphorylation of dihydroxyacetone. DhaM serves as the phosphoryl donor. Is phosphorylated by phosphoenolpyruvate in an EI- and HPr-dependent reaction, and a phosphorelay system on histidine residues finally leads to phosphoryl transfer to DhaL and dihydroxyacetone.</text>
</comment>
<dbReference type="InterPro" id="IPR040442">
    <property type="entry name" value="Pyrv_kinase-like_dom_sf"/>
</dbReference>
<dbReference type="EC" id="2.7.1.121" evidence="8"/>
<dbReference type="InterPro" id="IPR008731">
    <property type="entry name" value="PTS_EIN"/>
</dbReference>
<evidence type="ECO:0000256" key="19">
    <source>
        <dbReference type="ARBA" id="ARBA00046577"/>
    </source>
</evidence>
<dbReference type="PANTHER" id="PTHR46244:SF6">
    <property type="entry name" value="PHOSPHOENOLPYRUVATE-PROTEIN PHOSPHOTRANSFERASE"/>
    <property type="match status" value="1"/>
</dbReference>
<dbReference type="Pfam" id="PF00391">
    <property type="entry name" value="PEP-utilizers"/>
    <property type="match status" value="1"/>
</dbReference>
<proteinExistence type="inferred from homology"/>
<reference evidence="22 23" key="2">
    <citation type="submission" date="2020-06" db="EMBL/GenBank/DDBJ databases">
        <title>Antribacter stalactiti gen. nov., sp. nov., a new member of the family Nacardiaceae isolated from a cave.</title>
        <authorList>
            <person name="Kim I.S."/>
        </authorList>
    </citation>
    <scope>NUCLEOTIDE SEQUENCE [LARGE SCALE GENOMIC DNA]</scope>
    <source>
        <strain evidence="22 23">YC2-7</strain>
    </source>
</reference>
<dbReference type="PRINTS" id="PR01736">
    <property type="entry name" value="PHPHTRNFRASE"/>
</dbReference>
<comment type="subcellular location">
    <subcellularLocation>
        <location evidence="6">Cytoplasm</location>
    </subcellularLocation>
</comment>
<protein>
    <recommendedName>
        <fullName evidence="10">Phosphocarrier protein HPr</fullName>
        <ecNumber evidence="8">2.7.1.121</ecNumber>
        <ecNumber evidence="9">2.7.3.9</ecNumber>
    </recommendedName>
</protein>
<evidence type="ECO:0000256" key="8">
    <source>
        <dbReference type="ARBA" id="ARBA00012095"/>
    </source>
</evidence>
<keyword evidence="17" id="KW-0418">Kinase</keyword>
<dbReference type="InterPro" id="IPR036618">
    <property type="entry name" value="PtsI_HPr-bd_sf"/>
</dbReference>
<evidence type="ECO:0000256" key="11">
    <source>
        <dbReference type="ARBA" id="ARBA00022448"/>
    </source>
</evidence>
<evidence type="ECO:0000256" key="9">
    <source>
        <dbReference type="ARBA" id="ARBA00012232"/>
    </source>
</evidence>
<sequence>MVGIVVVSHSHALAEGAVALAEEMIHGRRVRIEIAAGLDATTFGTDATQIVDAIRAADDDGGGVVVLMDLGSAVLSAELALELLDDDIRERVVLCPAPLVEGLVVAAVAAATGAGRDEIAAEAAAALAGKQSHFDTTPLATPTVTAEHTGVFTVTNVHGLHARPAARLVAQVRAFDAKVEIRNASTGSSWVPASSLSRVATLDAVTGNELEIRADGAQAREAIDRVLTLAARAFDENVTTSTATGALPRPASPGIGIGAAWSAHSARIEIPDVPARDSHTEWTALLDALAVVRQDLQRARSATATAAEAAIFDTHLLLLDDPDLLDDVRARIVDGAAAAPSWSAAITRIAGDFGALTDSYLRARSADVHAVGDQVLRVLLNVAGPALDGSGILIAPDLTPAEAAMLDRERVTGVLLAFSSPTAHGAILTKAQGIPAVVDLGTSILEVPEGTPIAFDGSTGEVVIAPSDEVLDEFRARAAHQADTLDQSNRRATAPAVTRDGVTVTVGSNVGSLEDAVLGARYGADLAGLVRTEFLFSGRTEPPDVDEQEALYRQLADAFGGRRITLRTLDAGGDKPLGYLPHSAEPNPFLGVRGIRHSLVNPGLLRDQLLAIVRVARDLPVSVMFPMVTTVAEVVEARGMLDDAIKATGDGVPTGLEVGIMIEVPGAALKSGVLASYVDFFSIGTNDLTQYTLAAERGNHGVAAIADPFDPSVLRLVDYVCRTAGDRVTVGVCGELATDPLATAVLCGFGIRELSVAPRAIGGIKDAVRATDSALGATVAAQCLAAEDAAQVRRLLDRANS</sequence>
<dbReference type="SUPFAM" id="SSF51621">
    <property type="entry name" value="Phosphoenolpyruvate/pyruvate domain"/>
    <property type="match status" value="1"/>
</dbReference>
<dbReference type="Gene3D" id="1.10.274.10">
    <property type="entry name" value="PtsI, HPr-binding domain"/>
    <property type="match status" value="1"/>
</dbReference>
<comment type="cofactor">
    <cofactor evidence="3">
        <name>Mg(2+)</name>
        <dbReference type="ChEBI" id="CHEBI:18420"/>
    </cofactor>
</comment>
<dbReference type="InterPro" id="IPR035895">
    <property type="entry name" value="HPr-like_sf"/>
</dbReference>
<dbReference type="GO" id="GO:0005737">
    <property type="term" value="C:cytoplasm"/>
    <property type="evidence" value="ECO:0007669"/>
    <property type="project" value="UniProtKB-SubCell"/>
</dbReference>
<dbReference type="EMBL" id="VCQU01000001">
    <property type="protein sequence ID" value="NMN93675.1"/>
    <property type="molecule type" value="Genomic_DNA"/>
</dbReference>
<evidence type="ECO:0000256" key="6">
    <source>
        <dbReference type="ARBA" id="ARBA00004496"/>
    </source>
</evidence>
<evidence type="ECO:0000256" key="16">
    <source>
        <dbReference type="ARBA" id="ARBA00022723"/>
    </source>
</evidence>
<feature type="domain" description="PTS EIIA type-4" evidence="20">
    <location>
        <begin position="1"/>
        <end position="133"/>
    </location>
</feature>
<evidence type="ECO:0000256" key="2">
    <source>
        <dbReference type="ARBA" id="ARBA00001113"/>
    </source>
</evidence>
<evidence type="ECO:0000256" key="15">
    <source>
        <dbReference type="ARBA" id="ARBA00022683"/>
    </source>
</evidence>
<gene>
    <name evidence="22" type="primary">ptsP</name>
    <name evidence="22" type="ORF">FGL95_01310</name>
</gene>
<comment type="similarity">
    <text evidence="7">Belongs to the PEP-utilizing enzyme family.</text>
</comment>
<dbReference type="GO" id="GO:0016020">
    <property type="term" value="C:membrane"/>
    <property type="evidence" value="ECO:0007669"/>
    <property type="project" value="InterPro"/>
</dbReference>
<keyword evidence="22" id="KW-0670">Pyruvate</keyword>
<keyword evidence="12" id="KW-0963">Cytoplasm</keyword>
<dbReference type="Gene3D" id="3.30.1340.10">
    <property type="entry name" value="HPr-like"/>
    <property type="match status" value="1"/>
</dbReference>
<evidence type="ECO:0000259" key="20">
    <source>
        <dbReference type="PROSITE" id="PS51096"/>
    </source>
</evidence>
<dbReference type="Pfam" id="PF02896">
    <property type="entry name" value="PEP-utilizers_C"/>
    <property type="match status" value="1"/>
</dbReference>
<keyword evidence="15" id="KW-0598">Phosphotransferase system</keyword>
<dbReference type="NCBIfam" id="TIGR01417">
    <property type="entry name" value="PTS_I_fam"/>
    <property type="match status" value="1"/>
</dbReference>
<dbReference type="PROSITE" id="PS00742">
    <property type="entry name" value="PEP_ENZYMES_2"/>
    <property type="match status" value="1"/>
</dbReference>
<keyword evidence="18" id="KW-0460">Magnesium</keyword>
<evidence type="ECO:0000256" key="13">
    <source>
        <dbReference type="ARBA" id="ARBA00022597"/>
    </source>
</evidence>
<dbReference type="InterPro" id="IPR000121">
    <property type="entry name" value="PEP_util_C"/>
</dbReference>
<dbReference type="GO" id="GO:0008965">
    <property type="term" value="F:phosphoenolpyruvate-protein phosphotransferase activity"/>
    <property type="evidence" value="ECO:0007669"/>
    <property type="project" value="UniProtKB-EC"/>
</dbReference>
<name>A0A848K3E4_9NOCA</name>
<dbReference type="SUPFAM" id="SSF47831">
    <property type="entry name" value="Enzyme I of the PEP:sugar phosphotransferase system HPr-binding (sub)domain"/>
    <property type="match status" value="1"/>
</dbReference>
<dbReference type="SUPFAM" id="SSF53062">
    <property type="entry name" value="PTS system fructose IIA component-like"/>
    <property type="match status" value="1"/>
</dbReference>
<dbReference type="InterPro" id="IPR012844">
    <property type="entry name" value="DhaM_N"/>
</dbReference>
<evidence type="ECO:0000256" key="14">
    <source>
        <dbReference type="ARBA" id="ARBA00022679"/>
    </source>
</evidence>
<keyword evidence="13" id="KW-0762">Sugar transport</keyword>
<dbReference type="Pfam" id="PF05524">
    <property type="entry name" value="PEP-utilisers_N"/>
    <property type="match status" value="1"/>
</dbReference>
<dbReference type="PROSITE" id="PS00369">
    <property type="entry name" value="PTS_HPR_HIS"/>
    <property type="match status" value="1"/>
</dbReference>
<dbReference type="AlphaFoldDB" id="A0A848K3E4"/>
<dbReference type="NCBIfam" id="TIGR02364">
    <property type="entry name" value="dha_pts"/>
    <property type="match status" value="1"/>
</dbReference>
<evidence type="ECO:0000256" key="3">
    <source>
        <dbReference type="ARBA" id="ARBA00001946"/>
    </source>
</evidence>
<dbReference type="Gene3D" id="3.20.20.60">
    <property type="entry name" value="Phosphoenolpyruvate-binding domains"/>
    <property type="match status" value="1"/>
</dbReference>
<dbReference type="InterPro" id="IPR015813">
    <property type="entry name" value="Pyrv/PenolPyrv_kinase-like_dom"/>
</dbReference>
<dbReference type="GO" id="GO:0009401">
    <property type="term" value="P:phosphoenolpyruvate-dependent sugar phosphotransferase system"/>
    <property type="evidence" value="ECO:0007669"/>
    <property type="project" value="UniProtKB-KW"/>
</dbReference>
<dbReference type="InterPro" id="IPR023151">
    <property type="entry name" value="PEP_util_CS"/>
</dbReference>
<dbReference type="Gene3D" id="3.40.50.510">
    <property type="entry name" value="Phosphotransferase system, mannose-type IIA component"/>
    <property type="match status" value="1"/>
</dbReference>
<evidence type="ECO:0000256" key="4">
    <source>
        <dbReference type="ARBA" id="ARBA00002788"/>
    </source>
</evidence>
<evidence type="ECO:0000256" key="5">
    <source>
        <dbReference type="ARBA" id="ARBA00003681"/>
    </source>
</evidence>
<dbReference type="InterPro" id="IPR036637">
    <property type="entry name" value="Phosphohistidine_dom_sf"/>
</dbReference>
<dbReference type="Proteomes" id="UP000535543">
    <property type="component" value="Unassembled WGS sequence"/>
</dbReference>
<dbReference type="PRINTS" id="PR00107">
    <property type="entry name" value="PHOSPHOCPHPR"/>
</dbReference>
<reference evidence="22 23" key="1">
    <citation type="submission" date="2019-05" db="EMBL/GenBank/DDBJ databases">
        <authorList>
            <person name="Lee S.D."/>
        </authorList>
    </citation>
    <scope>NUCLEOTIDE SEQUENCE [LARGE SCALE GENOMIC DNA]</scope>
    <source>
        <strain evidence="22 23">YC2-7</strain>
    </source>
</reference>
<comment type="catalytic activity">
    <reaction evidence="1">
        <text>L-histidyl-[protein] + phosphoenolpyruvate = N(pros)-phospho-L-histidyl-[protein] + pyruvate</text>
        <dbReference type="Rhea" id="RHEA:23880"/>
        <dbReference type="Rhea" id="RHEA-COMP:9745"/>
        <dbReference type="Rhea" id="RHEA-COMP:9746"/>
        <dbReference type="ChEBI" id="CHEBI:15361"/>
        <dbReference type="ChEBI" id="CHEBI:29979"/>
        <dbReference type="ChEBI" id="CHEBI:58702"/>
        <dbReference type="ChEBI" id="CHEBI:64837"/>
        <dbReference type="EC" id="2.7.3.9"/>
    </reaction>
</comment>
<accession>A0A848K3E4</accession>